<dbReference type="EMBL" id="VSRR010021867">
    <property type="protein sequence ID" value="MPC64273.1"/>
    <property type="molecule type" value="Genomic_DNA"/>
</dbReference>
<evidence type="ECO:0000313" key="2">
    <source>
        <dbReference type="Proteomes" id="UP000324222"/>
    </source>
</evidence>
<dbReference type="Proteomes" id="UP000324222">
    <property type="component" value="Unassembled WGS sequence"/>
</dbReference>
<sequence>MPLERHRPPASSIIRVPPTDHRQQHLHYLDLSWIGLRVARNLEKGAAEESVLPSPQQTTLASWKVIVDVLARKLRLFFMVSLQNTTIQPRETLMGEVKVRYWRRGALWVGI</sequence>
<dbReference type="AlphaFoldDB" id="A0A5B7H2I2"/>
<evidence type="ECO:0000313" key="1">
    <source>
        <dbReference type="EMBL" id="MPC64273.1"/>
    </source>
</evidence>
<gene>
    <name evidence="1" type="ORF">E2C01_058385</name>
</gene>
<reference evidence="1 2" key="1">
    <citation type="submission" date="2019-05" db="EMBL/GenBank/DDBJ databases">
        <title>Another draft genome of Portunus trituberculatus and its Hox gene families provides insights of decapod evolution.</title>
        <authorList>
            <person name="Jeong J.-H."/>
            <person name="Song I."/>
            <person name="Kim S."/>
            <person name="Choi T."/>
            <person name="Kim D."/>
            <person name="Ryu S."/>
            <person name="Kim W."/>
        </authorList>
    </citation>
    <scope>NUCLEOTIDE SEQUENCE [LARGE SCALE GENOMIC DNA]</scope>
    <source>
        <tissue evidence="1">Muscle</tissue>
    </source>
</reference>
<accession>A0A5B7H2I2</accession>
<keyword evidence="2" id="KW-1185">Reference proteome</keyword>
<comment type="caution">
    <text evidence="1">The sequence shown here is derived from an EMBL/GenBank/DDBJ whole genome shotgun (WGS) entry which is preliminary data.</text>
</comment>
<name>A0A5B7H2I2_PORTR</name>
<protein>
    <submittedName>
        <fullName evidence="1">Uncharacterized protein</fullName>
    </submittedName>
</protein>
<proteinExistence type="predicted"/>
<organism evidence="1 2">
    <name type="scientific">Portunus trituberculatus</name>
    <name type="common">Swimming crab</name>
    <name type="synonym">Neptunus trituberculatus</name>
    <dbReference type="NCBI Taxonomy" id="210409"/>
    <lineage>
        <taxon>Eukaryota</taxon>
        <taxon>Metazoa</taxon>
        <taxon>Ecdysozoa</taxon>
        <taxon>Arthropoda</taxon>
        <taxon>Crustacea</taxon>
        <taxon>Multicrustacea</taxon>
        <taxon>Malacostraca</taxon>
        <taxon>Eumalacostraca</taxon>
        <taxon>Eucarida</taxon>
        <taxon>Decapoda</taxon>
        <taxon>Pleocyemata</taxon>
        <taxon>Brachyura</taxon>
        <taxon>Eubrachyura</taxon>
        <taxon>Portunoidea</taxon>
        <taxon>Portunidae</taxon>
        <taxon>Portuninae</taxon>
        <taxon>Portunus</taxon>
    </lineage>
</organism>